<dbReference type="Pfam" id="PF13505">
    <property type="entry name" value="OMP_b-brl"/>
    <property type="match status" value="1"/>
</dbReference>
<evidence type="ECO:0000259" key="2">
    <source>
        <dbReference type="Pfam" id="PF13505"/>
    </source>
</evidence>
<dbReference type="EMBL" id="BAABCW010000005">
    <property type="protein sequence ID" value="GAA4115701.1"/>
    <property type="molecule type" value="Genomic_DNA"/>
</dbReference>
<reference evidence="4" key="1">
    <citation type="journal article" date="2019" name="Int. J. Syst. Evol. Microbiol.">
        <title>The Global Catalogue of Microorganisms (GCM) 10K type strain sequencing project: providing services to taxonomists for standard genome sequencing and annotation.</title>
        <authorList>
            <consortium name="The Broad Institute Genomics Platform"/>
            <consortium name="The Broad Institute Genome Sequencing Center for Infectious Disease"/>
            <person name="Wu L."/>
            <person name="Ma J."/>
        </authorList>
    </citation>
    <scope>NUCLEOTIDE SEQUENCE [LARGE SCALE GENOMIC DNA]</scope>
    <source>
        <strain evidence="4">JCM 17106</strain>
    </source>
</reference>
<organism evidence="3 4">
    <name type="scientific">Aquimarina addita</name>
    <dbReference type="NCBI Taxonomy" id="870485"/>
    <lineage>
        <taxon>Bacteria</taxon>
        <taxon>Pseudomonadati</taxon>
        <taxon>Bacteroidota</taxon>
        <taxon>Flavobacteriia</taxon>
        <taxon>Flavobacteriales</taxon>
        <taxon>Flavobacteriaceae</taxon>
        <taxon>Aquimarina</taxon>
    </lineage>
</organism>
<dbReference type="InterPro" id="IPR011250">
    <property type="entry name" value="OMP/PagP_B-barrel"/>
</dbReference>
<feature type="domain" description="Outer membrane protein beta-barrel" evidence="2">
    <location>
        <begin position="141"/>
        <end position="249"/>
    </location>
</feature>
<evidence type="ECO:0000256" key="1">
    <source>
        <dbReference type="ARBA" id="ARBA00022729"/>
    </source>
</evidence>
<gene>
    <name evidence="3" type="ORF">GCM10022393_15960</name>
</gene>
<keyword evidence="1" id="KW-0732">Signal</keyword>
<evidence type="ECO:0000313" key="4">
    <source>
        <dbReference type="Proteomes" id="UP001500459"/>
    </source>
</evidence>
<evidence type="ECO:0000313" key="3">
    <source>
        <dbReference type="EMBL" id="GAA4115701.1"/>
    </source>
</evidence>
<dbReference type="InterPro" id="IPR027385">
    <property type="entry name" value="Beta-barrel_OMP"/>
</dbReference>
<comment type="caution">
    <text evidence="3">The sequence shown here is derived from an EMBL/GenBank/DDBJ whole genome shotgun (WGS) entry which is preliminary data.</text>
</comment>
<dbReference type="Proteomes" id="UP001500459">
    <property type="component" value="Unassembled WGS sequence"/>
</dbReference>
<proteinExistence type="predicted"/>
<name>A0ABP7XHV6_9FLAO</name>
<dbReference type="SUPFAM" id="SSF56925">
    <property type="entry name" value="OMPA-like"/>
    <property type="match status" value="1"/>
</dbReference>
<dbReference type="RefSeq" id="WP_344926268.1">
    <property type="nucleotide sequence ID" value="NZ_BAABCW010000005.1"/>
</dbReference>
<protein>
    <recommendedName>
        <fullName evidence="2">Outer membrane protein beta-barrel domain-containing protein</fullName>
    </recommendedName>
</protein>
<sequence length="280" mass="32081">MKRTLFILLIFISPLYSFGQGKLEKAEESLKSSKNDKVYISESRPGNSYSFSDDDDDENGLLEGIGALFVEMVLYITYFSLIESPPEYEEKASTAFITKYPYLQNDKGNFAYDWGADTALFRTTITNRFIAENRELYGNHLNVNTHFLRRTGVELDYLQLWEENTNFGNNSLAIFTVLAKYHRVRTEKFNLYWGIGATHISGDIRSTGFTYGLGAEFFFVKPLSIVTNFNQTLFDTGTFDKFNVLLNYHTKRYKFSGGYEHLHIGEVNFSTFSAGIGISF</sequence>
<accession>A0ABP7XHV6</accession>
<keyword evidence="4" id="KW-1185">Reference proteome</keyword>